<dbReference type="Proteomes" id="UP000315167">
    <property type="component" value="Unassembled WGS sequence"/>
</dbReference>
<dbReference type="InterPro" id="IPR029767">
    <property type="entry name" value="WecB-like"/>
</dbReference>
<feature type="domain" description="UDP-N-acetylglucosamine 2-epimerase" evidence="2">
    <location>
        <begin position="14"/>
        <end position="311"/>
    </location>
</feature>
<keyword evidence="4" id="KW-1185">Reference proteome</keyword>
<dbReference type="PANTHER" id="PTHR43174:SF1">
    <property type="entry name" value="UDP-N-ACETYLGLUCOSAMINE 2-EPIMERASE"/>
    <property type="match status" value="1"/>
</dbReference>
<dbReference type="PANTHER" id="PTHR43174">
    <property type="entry name" value="UDP-N-ACETYLGLUCOSAMINE 2-EPIMERASE"/>
    <property type="match status" value="1"/>
</dbReference>
<comment type="caution">
    <text evidence="3">The sequence shown here is derived from an EMBL/GenBank/DDBJ whole genome shotgun (WGS) entry which is preliminary data.</text>
</comment>
<dbReference type="Gene3D" id="3.40.50.2000">
    <property type="entry name" value="Glycogen Phosphorylase B"/>
    <property type="match status" value="2"/>
</dbReference>
<sequence>MADLGIDSDHVHRIPLKGRGNGERLGEMIARYGEYSSLRNPDLVIVFGDVDATLAASIAAKRNGLLVAHVEAGLRSFDHGMPEELNRLMVDAISDMFFTTTAEASKTLLSEGRNTKRVHLVGNLMIDSLHRGLDLSTGRRRASELGLTPGEFIVATFHRPSNVDDRESLSEVLNLLEQVARRLPVLLPLHPRTAASLERHGLRERIDAIPGLHLTPPIRYRDFISLIAIARLAITDSGGIQEETTFLGVPCLTFRENTERPETITQGTNRLVDITSAGRHVDSVLESQPPARPDIPLWDGQCAPRIAEVLKAWWTQ</sequence>
<dbReference type="GO" id="GO:0016853">
    <property type="term" value="F:isomerase activity"/>
    <property type="evidence" value="ECO:0007669"/>
    <property type="project" value="UniProtKB-KW"/>
</dbReference>
<dbReference type="AlphaFoldDB" id="A0A562L5V0"/>
<evidence type="ECO:0000259" key="2">
    <source>
        <dbReference type="Pfam" id="PF02350"/>
    </source>
</evidence>
<evidence type="ECO:0000313" key="4">
    <source>
        <dbReference type="Proteomes" id="UP000315167"/>
    </source>
</evidence>
<dbReference type="EMBL" id="VLKN01000004">
    <property type="protein sequence ID" value="TWI02975.1"/>
    <property type="molecule type" value="Genomic_DNA"/>
</dbReference>
<organism evidence="3 4">
    <name type="scientific">Luteimonas cucumeris</name>
    <dbReference type="NCBI Taxonomy" id="985012"/>
    <lineage>
        <taxon>Bacteria</taxon>
        <taxon>Pseudomonadati</taxon>
        <taxon>Pseudomonadota</taxon>
        <taxon>Gammaproteobacteria</taxon>
        <taxon>Lysobacterales</taxon>
        <taxon>Lysobacteraceae</taxon>
        <taxon>Luteimonas</taxon>
    </lineage>
</organism>
<evidence type="ECO:0000256" key="1">
    <source>
        <dbReference type="RuleBase" id="RU003513"/>
    </source>
</evidence>
<reference evidence="3 4" key="1">
    <citation type="journal article" date="2015" name="Stand. Genomic Sci.">
        <title>Genomic Encyclopedia of Bacterial and Archaeal Type Strains, Phase III: the genomes of soil and plant-associated and newly described type strains.</title>
        <authorList>
            <person name="Whitman W.B."/>
            <person name="Woyke T."/>
            <person name="Klenk H.P."/>
            <person name="Zhou Y."/>
            <person name="Lilburn T.G."/>
            <person name="Beck B.J."/>
            <person name="De Vos P."/>
            <person name="Vandamme P."/>
            <person name="Eisen J.A."/>
            <person name="Garrity G."/>
            <person name="Hugenholtz P."/>
            <person name="Kyrpides N.C."/>
        </authorList>
    </citation>
    <scope>NUCLEOTIDE SEQUENCE [LARGE SCALE GENOMIC DNA]</scope>
    <source>
        <strain evidence="3 4">CGMCC 1.10821</strain>
    </source>
</reference>
<gene>
    <name evidence="3" type="ORF">IP90_02077</name>
</gene>
<dbReference type="NCBIfam" id="TIGR00236">
    <property type="entry name" value="wecB"/>
    <property type="match status" value="1"/>
</dbReference>
<proteinExistence type="inferred from homology"/>
<dbReference type="SUPFAM" id="SSF53756">
    <property type="entry name" value="UDP-Glycosyltransferase/glycogen phosphorylase"/>
    <property type="match status" value="1"/>
</dbReference>
<evidence type="ECO:0000313" key="3">
    <source>
        <dbReference type="EMBL" id="TWI02975.1"/>
    </source>
</evidence>
<dbReference type="CDD" id="cd03786">
    <property type="entry name" value="GTB_UDP-GlcNAc_2-Epimerase"/>
    <property type="match status" value="1"/>
</dbReference>
<name>A0A562L5V0_9GAMM</name>
<dbReference type="Pfam" id="PF02350">
    <property type="entry name" value="Epimerase_2"/>
    <property type="match status" value="1"/>
</dbReference>
<accession>A0A562L5V0</accession>
<protein>
    <submittedName>
        <fullName evidence="3">UDP-N-acetylglucosamine 2-epimerase (Non-hydrolysing)</fullName>
    </submittedName>
</protein>
<comment type="similarity">
    <text evidence="1">Belongs to the UDP-N-acetylglucosamine 2-epimerase family.</text>
</comment>
<keyword evidence="1" id="KW-0413">Isomerase</keyword>
<dbReference type="InterPro" id="IPR003331">
    <property type="entry name" value="UDP_GlcNAc_Epimerase_2_dom"/>
</dbReference>